<gene>
    <name evidence="1" type="ORF">E2C01_051144</name>
</gene>
<keyword evidence="2" id="KW-1185">Reference proteome</keyword>
<reference evidence="1 2" key="1">
    <citation type="submission" date="2019-05" db="EMBL/GenBank/DDBJ databases">
        <title>Another draft genome of Portunus trituberculatus and its Hox gene families provides insights of decapod evolution.</title>
        <authorList>
            <person name="Jeong J.-H."/>
            <person name="Song I."/>
            <person name="Kim S."/>
            <person name="Choi T."/>
            <person name="Kim D."/>
            <person name="Ryu S."/>
            <person name="Kim W."/>
        </authorList>
    </citation>
    <scope>NUCLEOTIDE SEQUENCE [LARGE SCALE GENOMIC DNA]</scope>
    <source>
        <tissue evidence="1">Muscle</tissue>
    </source>
</reference>
<name>A0A5B7GHX3_PORTR</name>
<evidence type="ECO:0000313" key="2">
    <source>
        <dbReference type="Proteomes" id="UP000324222"/>
    </source>
</evidence>
<proteinExistence type="predicted"/>
<dbReference type="AlphaFoldDB" id="A0A5B7GHX3"/>
<dbReference type="EMBL" id="VSRR010014556">
    <property type="protein sequence ID" value="MPC57169.1"/>
    <property type="molecule type" value="Genomic_DNA"/>
</dbReference>
<protein>
    <submittedName>
        <fullName evidence="1">Uncharacterized protein</fullName>
    </submittedName>
</protein>
<organism evidence="1 2">
    <name type="scientific">Portunus trituberculatus</name>
    <name type="common">Swimming crab</name>
    <name type="synonym">Neptunus trituberculatus</name>
    <dbReference type="NCBI Taxonomy" id="210409"/>
    <lineage>
        <taxon>Eukaryota</taxon>
        <taxon>Metazoa</taxon>
        <taxon>Ecdysozoa</taxon>
        <taxon>Arthropoda</taxon>
        <taxon>Crustacea</taxon>
        <taxon>Multicrustacea</taxon>
        <taxon>Malacostraca</taxon>
        <taxon>Eumalacostraca</taxon>
        <taxon>Eucarida</taxon>
        <taxon>Decapoda</taxon>
        <taxon>Pleocyemata</taxon>
        <taxon>Brachyura</taxon>
        <taxon>Eubrachyura</taxon>
        <taxon>Portunoidea</taxon>
        <taxon>Portunidae</taxon>
        <taxon>Portuninae</taxon>
        <taxon>Portunus</taxon>
    </lineage>
</organism>
<sequence length="155" mass="16967">MFAHSSSAARRGGAAAKCRVISSLEARRRECHIPMHNLLGALPAGHLFIRSLMKLFHGGRVCYRPDPNRFMQAMFTTPGIMKATGRAGRGYGGDGRRRGLDSISLRIRWEATRVATGGKTENCRCKLRKVTHTGGVSGTRVTSTLLEAKEMLNPT</sequence>
<dbReference type="Proteomes" id="UP000324222">
    <property type="component" value="Unassembled WGS sequence"/>
</dbReference>
<comment type="caution">
    <text evidence="1">The sequence shown here is derived from an EMBL/GenBank/DDBJ whole genome shotgun (WGS) entry which is preliminary data.</text>
</comment>
<evidence type="ECO:0000313" key="1">
    <source>
        <dbReference type="EMBL" id="MPC57169.1"/>
    </source>
</evidence>
<accession>A0A5B7GHX3</accession>